<name>A0A0M3I3D6_ASCLU</name>
<dbReference type="GO" id="GO:0005739">
    <property type="term" value="C:mitochondrion"/>
    <property type="evidence" value="ECO:0007669"/>
    <property type="project" value="TreeGrafter"/>
</dbReference>
<dbReference type="PANTHER" id="PTHR12782">
    <property type="entry name" value="MICROSOMAL PROSTAGLANDIN E SYNTHASE-2"/>
    <property type="match status" value="1"/>
</dbReference>
<dbReference type="Proteomes" id="UP000036681">
    <property type="component" value="Unplaced"/>
</dbReference>
<dbReference type="PROSITE" id="PS51354">
    <property type="entry name" value="GLUTAREDOXIN_2"/>
    <property type="match status" value="1"/>
</dbReference>
<reference evidence="3" key="1">
    <citation type="submission" date="2017-02" db="UniProtKB">
        <authorList>
            <consortium name="WormBaseParasite"/>
        </authorList>
    </citation>
    <scope>IDENTIFICATION</scope>
</reference>
<dbReference type="InterPro" id="IPR034335">
    <property type="entry name" value="PGES2_C"/>
</dbReference>
<organism evidence="2 3">
    <name type="scientific">Ascaris lumbricoides</name>
    <name type="common">Giant roundworm</name>
    <dbReference type="NCBI Taxonomy" id="6252"/>
    <lineage>
        <taxon>Eukaryota</taxon>
        <taxon>Metazoa</taxon>
        <taxon>Ecdysozoa</taxon>
        <taxon>Nematoda</taxon>
        <taxon>Chromadorea</taxon>
        <taxon>Rhabditida</taxon>
        <taxon>Spirurina</taxon>
        <taxon>Ascaridomorpha</taxon>
        <taxon>Ascaridoidea</taxon>
        <taxon>Ascarididae</taxon>
        <taxon>Ascaris</taxon>
    </lineage>
</organism>
<dbReference type="AlphaFoldDB" id="A0A0M3I3D6"/>
<keyword evidence="2" id="KW-1185">Reference proteome</keyword>
<dbReference type="Gene3D" id="3.40.30.10">
    <property type="entry name" value="Glutaredoxin"/>
    <property type="match status" value="1"/>
</dbReference>
<dbReference type="Pfam" id="PF00462">
    <property type="entry name" value="Glutaredoxin"/>
    <property type="match status" value="1"/>
</dbReference>
<sequence>MWSRGPRVAHLWVRRSFIGGGAAVHLNENNEKTSNTRTVEERIQKCDPVKISRKVVSDSDKTSLNLRLYQYQTCPFCCKVRAFLDYYGFSYEVVEVNPITKTQLHFSSRYKKVGTCIDLSHVVINRFGYASRAYSYSTVPILVAGGEHLLTESSLIVSILSTFLHRTNRSLDDVIRCYPEITVNDPKTQKEVLRYPNKYYVMLEDVRLSDEQIQNAREEREWREWVDEHFVHLISPNVYRSWAESLATFRWFSEVGEWHEAFPLWERYLAIYVGAAVMFFVSKKIKKRHGIIDERAAIVDACNQWLAALGDRSFLGGDKPNLADLALFGAMNSFYGCATFEEMLERTNIGGWFERMRSEVESHAGSALIRQRSG</sequence>
<evidence type="ECO:0000259" key="1">
    <source>
        <dbReference type="PROSITE" id="PS50404"/>
    </source>
</evidence>
<dbReference type="SUPFAM" id="SSF47616">
    <property type="entry name" value="GST C-terminal domain-like"/>
    <property type="match status" value="1"/>
</dbReference>
<proteinExistence type="predicted"/>
<dbReference type="InterPro" id="IPR036249">
    <property type="entry name" value="Thioredoxin-like_sf"/>
</dbReference>
<dbReference type="InterPro" id="IPR036282">
    <property type="entry name" value="Glutathione-S-Trfase_C_sf"/>
</dbReference>
<evidence type="ECO:0000313" key="2">
    <source>
        <dbReference type="Proteomes" id="UP000036681"/>
    </source>
</evidence>
<dbReference type="Gene3D" id="6.20.200.30">
    <property type="match status" value="1"/>
</dbReference>
<dbReference type="Gene3D" id="1.20.1050.10">
    <property type="match status" value="1"/>
</dbReference>
<dbReference type="InterPro" id="IPR002109">
    <property type="entry name" value="Glutaredoxin"/>
</dbReference>
<dbReference type="PANTHER" id="PTHR12782:SF5">
    <property type="entry name" value="PROSTAGLANDIN E SYNTHASE 2"/>
    <property type="match status" value="1"/>
</dbReference>
<dbReference type="GO" id="GO:0050220">
    <property type="term" value="F:prostaglandin-E synthase activity"/>
    <property type="evidence" value="ECO:0007669"/>
    <property type="project" value="TreeGrafter"/>
</dbReference>
<dbReference type="WBParaSite" id="ALUE_0001114001-mRNA-1">
    <property type="protein sequence ID" value="ALUE_0001114001-mRNA-1"/>
    <property type="gene ID" value="ALUE_0001114001"/>
</dbReference>
<protein>
    <submittedName>
        <fullName evidence="3">GST N-terminal domain-containing protein</fullName>
    </submittedName>
</protein>
<dbReference type="PROSITE" id="PS50404">
    <property type="entry name" value="GST_NTER"/>
    <property type="match status" value="1"/>
</dbReference>
<dbReference type="SUPFAM" id="SSF52833">
    <property type="entry name" value="Thioredoxin-like"/>
    <property type="match status" value="1"/>
</dbReference>
<dbReference type="InterPro" id="IPR004045">
    <property type="entry name" value="Glutathione_S-Trfase_N"/>
</dbReference>
<feature type="domain" description="GST N-terminal" evidence="1">
    <location>
        <begin position="64"/>
        <end position="168"/>
    </location>
</feature>
<evidence type="ECO:0000313" key="3">
    <source>
        <dbReference type="WBParaSite" id="ALUE_0001114001-mRNA-1"/>
    </source>
</evidence>
<dbReference type="CDD" id="cd03197">
    <property type="entry name" value="GST_C_mPGES2"/>
    <property type="match status" value="1"/>
</dbReference>
<accession>A0A0M3I3D6</accession>